<dbReference type="Pfam" id="PF11201">
    <property type="entry name" value="DUF2982"/>
    <property type="match status" value="1"/>
</dbReference>
<dbReference type="EMBL" id="FXWH01000001">
    <property type="protein sequence ID" value="SMQ61244.1"/>
    <property type="molecule type" value="Genomic_DNA"/>
</dbReference>
<keyword evidence="1" id="KW-0472">Membrane</keyword>
<reference evidence="3" key="1">
    <citation type="submission" date="2017-04" db="EMBL/GenBank/DDBJ databases">
        <authorList>
            <person name="Varghese N."/>
            <person name="Submissions S."/>
        </authorList>
    </citation>
    <scope>NUCLEOTIDE SEQUENCE [LARGE SCALE GENOMIC DNA]</scope>
</reference>
<feature type="transmembrane region" description="Helical" evidence="1">
    <location>
        <begin position="42"/>
        <end position="61"/>
    </location>
</feature>
<gene>
    <name evidence="2" type="ORF">SAMN06297229_0535</name>
</gene>
<evidence type="ECO:0000256" key="1">
    <source>
        <dbReference type="SAM" id="Phobius"/>
    </source>
</evidence>
<protein>
    <recommendedName>
        <fullName evidence="4">DUF2982 domain-containing protein</fullName>
    </recommendedName>
</protein>
<keyword evidence="1" id="KW-1133">Transmembrane helix</keyword>
<dbReference type="AlphaFoldDB" id="A0A1Y6EF80"/>
<dbReference type="InterPro" id="IPR021367">
    <property type="entry name" value="DUF2982"/>
</dbReference>
<evidence type="ECO:0000313" key="2">
    <source>
        <dbReference type="EMBL" id="SMQ61244.1"/>
    </source>
</evidence>
<keyword evidence="1" id="KW-0812">Transmembrane</keyword>
<evidence type="ECO:0008006" key="4">
    <source>
        <dbReference type="Google" id="ProtNLM"/>
    </source>
</evidence>
<evidence type="ECO:0000313" key="3">
    <source>
        <dbReference type="Proteomes" id="UP000194450"/>
    </source>
</evidence>
<keyword evidence="3" id="KW-1185">Reference proteome</keyword>
<proteinExistence type="predicted"/>
<sequence length="229" mass="26370">MSSAEYSVKPMAKRNGLVFCFAGVGIIVLALLMRLTAIDLPWQAWAIILAFSGFLLLLGIAKITEPEVSLLITPADIRYLHRRGTWRLDWDNIIRFDIPRVHRGLDLEDLPFVGIKIEDEDLFLAEVSPRLAVHLVSEQRHLLTMALRREKPELTDYSDYFDIPTSYVSRQGIEYNGIKAMFATRMLQLRELLGYDIYISDSALDRPLEEFCSHLRQLREHRPAAQRGE</sequence>
<dbReference type="RefSeq" id="WP_086433707.1">
    <property type="nucleotide sequence ID" value="NZ_FXWH01000001.1"/>
</dbReference>
<organism evidence="2 3">
    <name type="scientific">Pseudidiomarina planktonica</name>
    <dbReference type="NCBI Taxonomy" id="1323738"/>
    <lineage>
        <taxon>Bacteria</taxon>
        <taxon>Pseudomonadati</taxon>
        <taxon>Pseudomonadota</taxon>
        <taxon>Gammaproteobacteria</taxon>
        <taxon>Alteromonadales</taxon>
        <taxon>Idiomarinaceae</taxon>
        <taxon>Pseudidiomarina</taxon>
    </lineage>
</organism>
<feature type="transmembrane region" description="Helical" evidence="1">
    <location>
        <begin position="16"/>
        <end position="36"/>
    </location>
</feature>
<dbReference type="OrthoDB" id="7061905at2"/>
<name>A0A1Y6EF80_9GAMM</name>
<dbReference type="Proteomes" id="UP000194450">
    <property type="component" value="Unassembled WGS sequence"/>
</dbReference>
<accession>A0A1Y6EF80</accession>